<dbReference type="InterPro" id="IPR036291">
    <property type="entry name" value="NAD(P)-bd_dom_sf"/>
</dbReference>
<dbReference type="CDD" id="cd05233">
    <property type="entry name" value="SDR_c"/>
    <property type="match status" value="1"/>
</dbReference>
<evidence type="ECO:0000256" key="1">
    <source>
        <dbReference type="ARBA" id="ARBA00006484"/>
    </source>
</evidence>
<comment type="caution">
    <text evidence="3">The sequence shown here is derived from an EMBL/GenBank/DDBJ whole genome shotgun (WGS) entry which is preliminary data.</text>
</comment>
<dbReference type="InterPro" id="IPR002347">
    <property type="entry name" value="SDR_fam"/>
</dbReference>
<organism evidence="3 4">
    <name type="scientific">Paenibacillus turicensis</name>
    <dbReference type="NCBI Taxonomy" id="160487"/>
    <lineage>
        <taxon>Bacteria</taxon>
        <taxon>Bacillati</taxon>
        <taxon>Bacillota</taxon>
        <taxon>Bacilli</taxon>
        <taxon>Bacillales</taxon>
        <taxon>Paenibacillaceae</taxon>
        <taxon>Paenibacillus</taxon>
    </lineage>
</organism>
<dbReference type="PANTHER" id="PTHR43669:SF3">
    <property type="entry name" value="ALCOHOL DEHYDROGENASE, PUTATIVE (AFU_ORTHOLOGUE AFUA_3G03445)-RELATED"/>
    <property type="match status" value="1"/>
</dbReference>
<sequence>MLKRTHLVNKKVVVTGASSGIGLETVKRLLEEDCVILAAIKPNDKMPITHHKLFIQQCDVSVPEDLDALFTSAIKKLGNIDIFFANAGFAYYEQFKDKDWQHISTIFETNSYHTFYTAQKLKQINGQRPFQFIGTASAMAVLPLPGYALYSATKAAVHSFAHAYRYELEKEQYFQVVYPIATRTAFFKEAGDSPVPWPSQSAEAVASSIIKGIKRRKRCIYPSKTFSAIIILNRFLPFVLKIYNEVERKKFQGWLDKKGS</sequence>
<accession>A0ABS4FWP2</accession>
<evidence type="ECO:0000256" key="2">
    <source>
        <dbReference type="ARBA" id="ARBA00023002"/>
    </source>
</evidence>
<dbReference type="InterPro" id="IPR020904">
    <property type="entry name" value="Sc_DH/Rdtase_CS"/>
</dbReference>
<dbReference type="PROSITE" id="PS00061">
    <property type="entry name" value="ADH_SHORT"/>
    <property type="match status" value="1"/>
</dbReference>
<evidence type="ECO:0000313" key="3">
    <source>
        <dbReference type="EMBL" id="MBP1906996.1"/>
    </source>
</evidence>
<comment type="similarity">
    <text evidence="1">Belongs to the short-chain dehydrogenases/reductases (SDR) family.</text>
</comment>
<dbReference type="RefSeq" id="WP_210090587.1">
    <property type="nucleotide sequence ID" value="NZ_JAGGKG010000021.1"/>
</dbReference>
<keyword evidence="4" id="KW-1185">Reference proteome</keyword>
<gene>
    <name evidence="3" type="ORF">J2Z32_003661</name>
</gene>
<dbReference type="PANTHER" id="PTHR43669">
    <property type="entry name" value="5-KETO-D-GLUCONATE 5-REDUCTASE"/>
    <property type="match status" value="1"/>
</dbReference>
<protein>
    <submittedName>
        <fullName evidence="3">Short-subunit dehydrogenase</fullName>
    </submittedName>
</protein>
<dbReference type="Proteomes" id="UP001519272">
    <property type="component" value="Unassembled WGS sequence"/>
</dbReference>
<dbReference type="PRINTS" id="PR00081">
    <property type="entry name" value="GDHRDH"/>
</dbReference>
<reference evidence="3 4" key="1">
    <citation type="submission" date="2021-03" db="EMBL/GenBank/DDBJ databases">
        <title>Genomic Encyclopedia of Type Strains, Phase IV (KMG-IV): sequencing the most valuable type-strain genomes for metagenomic binning, comparative biology and taxonomic classification.</title>
        <authorList>
            <person name="Goeker M."/>
        </authorList>
    </citation>
    <scope>NUCLEOTIDE SEQUENCE [LARGE SCALE GENOMIC DNA]</scope>
    <source>
        <strain evidence="3 4">DSM 14349</strain>
    </source>
</reference>
<dbReference type="EMBL" id="JAGGKG010000021">
    <property type="protein sequence ID" value="MBP1906996.1"/>
    <property type="molecule type" value="Genomic_DNA"/>
</dbReference>
<proteinExistence type="inferred from homology"/>
<dbReference type="Gene3D" id="3.40.50.720">
    <property type="entry name" value="NAD(P)-binding Rossmann-like Domain"/>
    <property type="match status" value="1"/>
</dbReference>
<evidence type="ECO:0000313" key="4">
    <source>
        <dbReference type="Proteomes" id="UP001519272"/>
    </source>
</evidence>
<keyword evidence="2" id="KW-0560">Oxidoreductase</keyword>
<dbReference type="SUPFAM" id="SSF51735">
    <property type="entry name" value="NAD(P)-binding Rossmann-fold domains"/>
    <property type="match status" value="1"/>
</dbReference>
<name>A0ABS4FWP2_9BACL</name>
<dbReference type="Pfam" id="PF00106">
    <property type="entry name" value="adh_short"/>
    <property type="match status" value="1"/>
</dbReference>